<proteinExistence type="predicted"/>
<name>A0ABM9UQW6_SARVE</name>
<gene>
    <name evidence="1" type="ORF">ERS852473_01598</name>
</gene>
<evidence type="ECO:0000313" key="2">
    <source>
        <dbReference type="Proteomes" id="UP000095488"/>
    </source>
</evidence>
<dbReference type="RefSeq" id="WP_055259300.1">
    <property type="nucleotide sequence ID" value="NZ_CABIXL010000005.1"/>
</dbReference>
<dbReference type="Proteomes" id="UP000095488">
    <property type="component" value="Unassembled WGS sequence"/>
</dbReference>
<reference evidence="1 2" key="1">
    <citation type="submission" date="2015-09" db="EMBL/GenBank/DDBJ databases">
        <authorList>
            <consortium name="Pathogen Informatics"/>
        </authorList>
    </citation>
    <scope>NUCLEOTIDE SEQUENCE [LARGE SCALE GENOMIC DNA]</scope>
    <source>
        <strain evidence="1 2">2789STDY5834858</strain>
    </source>
</reference>
<dbReference type="EMBL" id="CYZR01000005">
    <property type="protein sequence ID" value="CUN99104.1"/>
    <property type="molecule type" value="Genomic_DNA"/>
</dbReference>
<evidence type="ECO:0000313" key="1">
    <source>
        <dbReference type="EMBL" id="CUN99104.1"/>
    </source>
</evidence>
<comment type="caution">
    <text evidence="1">The sequence shown here is derived from an EMBL/GenBank/DDBJ whole genome shotgun (WGS) entry which is preliminary data.</text>
</comment>
<accession>A0ABM9UQW6</accession>
<organism evidence="1 2">
    <name type="scientific">Sarcina ventriculi</name>
    <name type="common">Clostridium ventriculi</name>
    <dbReference type="NCBI Taxonomy" id="1267"/>
    <lineage>
        <taxon>Bacteria</taxon>
        <taxon>Bacillati</taxon>
        <taxon>Bacillota</taxon>
        <taxon>Clostridia</taxon>
        <taxon>Eubacteriales</taxon>
        <taxon>Clostridiaceae</taxon>
        <taxon>Sarcina</taxon>
    </lineage>
</organism>
<keyword evidence="2" id="KW-1185">Reference proteome</keyword>
<protein>
    <submittedName>
        <fullName evidence="1">Uncharacterized protein</fullName>
    </submittedName>
</protein>
<sequence length="166" mass="19587">MNNLNFEKFNNKSSINYFKKNLIFLGEGISRLTFALNDYLVLKVAKSPDGLMQNFIENYIYNSCGNNFRKYLCPVIFCNNKYLIMLRALPYINIYNKKFIDIKDLRNDENIESNIMIFANTFDLFKNDLKKTSSWGILNNEYYLIDYGCNNPSSDEFYKNLMLNNA</sequence>